<sequence length="200" mass="22547">MQVNVLFQVFGILLCSASLVEGDSYADRVKDIFERHFKTPRNTCWSNAIQTASAYKENIRMAVALINVYTQSCTDYTDNVKGWPFYAELNKQLADQTKVQIWLDTEQLLNQALELAPSGAEISDYSFFQSEEEILLQSKREFYVKEYVDDKENIFNKTSLLKGVSELDKIKAFVVVTGNISTRGSRSAPKSGFCDCSGGT</sequence>
<keyword evidence="3" id="KW-1185">Reference proteome</keyword>
<evidence type="ECO:0000313" key="2">
    <source>
        <dbReference type="EMBL" id="WAR13908.1"/>
    </source>
</evidence>
<dbReference type="Gene3D" id="3.90.176.10">
    <property type="entry name" value="Toxin ADP-ribosyltransferase, Chain A, domain 1"/>
    <property type="match status" value="1"/>
</dbReference>
<proteinExistence type="predicted"/>
<organism evidence="2 3">
    <name type="scientific">Mya arenaria</name>
    <name type="common">Soft-shell clam</name>
    <dbReference type="NCBI Taxonomy" id="6604"/>
    <lineage>
        <taxon>Eukaryota</taxon>
        <taxon>Metazoa</taxon>
        <taxon>Spiralia</taxon>
        <taxon>Lophotrochozoa</taxon>
        <taxon>Mollusca</taxon>
        <taxon>Bivalvia</taxon>
        <taxon>Autobranchia</taxon>
        <taxon>Heteroconchia</taxon>
        <taxon>Euheterodonta</taxon>
        <taxon>Imparidentia</taxon>
        <taxon>Neoheterodontei</taxon>
        <taxon>Myida</taxon>
        <taxon>Myoidea</taxon>
        <taxon>Myidae</taxon>
        <taxon>Mya</taxon>
    </lineage>
</organism>
<evidence type="ECO:0000313" key="3">
    <source>
        <dbReference type="Proteomes" id="UP001164746"/>
    </source>
</evidence>
<feature type="chain" id="PRO_5046487153" evidence="1">
    <location>
        <begin position="23"/>
        <end position="200"/>
    </location>
</feature>
<evidence type="ECO:0000256" key="1">
    <source>
        <dbReference type="SAM" id="SignalP"/>
    </source>
</evidence>
<keyword evidence="1" id="KW-0732">Signal</keyword>
<dbReference type="Proteomes" id="UP001164746">
    <property type="component" value="Chromosome 9"/>
</dbReference>
<protein>
    <submittedName>
        <fullName evidence="2">Uncharacterized protein</fullName>
    </submittedName>
</protein>
<dbReference type="EMBL" id="CP111020">
    <property type="protein sequence ID" value="WAR13908.1"/>
    <property type="molecule type" value="Genomic_DNA"/>
</dbReference>
<name>A0ABY7EVE5_MYAAR</name>
<gene>
    <name evidence="2" type="ORF">MAR_004013</name>
</gene>
<feature type="signal peptide" evidence="1">
    <location>
        <begin position="1"/>
        <end position="22"/>
    </location>
</feature>
<reference evidence="2" key="1">
    <citation type="submission" date="2022-11" db="EMBL/GenBank/DDBJ databases">
        <title>Centuries of genome instability and evolution in soft-shell clam transmissible cancer (bioRxiv).</title>
        <authorList>
            <person name="Hart S.F.M."/>
            <person name="Yonemitsu M.A."/>
            <person name="Giersch R.M."/>
            <person name="Beal B.F."/>
            <person name="Arriagada G."/>
            <person name="Davis B.W."/>
            <person name="Ostrander E.A."/>
            <person name="Goff S.P."/>
            <person name="Metzger M.J."/>
        </authorList>
    </citation>
    <scope>NUCLEOTIDE SEQUENCE</scope>
    <source>
        <strain evidence="2">MELC-2E11</strain>
        <tissue evidence="2">Siphon/mantle</tissue>
    </source>
</reference>
<accession>A0ABY7EVE5</accession>
<feature type="non-terminal residue" evidence="2">
    <location>
        <position position="200"/>
    </location>
</feature>